<reference evidence="5" key="1">
    <citation type="submission" date="2019-11" db="EMBL/GenBank/DDBJ databases">
        <authorList>
            <person name="Feng L."/>
        </authorList>
    </citation>
    <scope>NUCLEOTIDE SEQUENCE</scope>
    <source>
        <strain evidence="5">AcaccaeLFYP115</strain>
    </source>
</reference>
<keyword evidence="3 5" id="KW-0067">ATP-binding</keyword>
<dbReference type="InterPro" id="IPR027417">
    <property type="entry name" value="P-loop_NTPase"/>
</dbReference>
<evidence type="ECO:0000256" key="2">
    <source>
        <dbReference type="ARBA" id="ARBA00022741"/>
    </source>
</evidence>
<accession>A0A6N2WDS4</accession>
<dbReference type="SUPFAM" id="SSF52540">
    <property type="entry name" value="P-loop containing nucleoside triphosphate hydrolases"/>
    <property type="match status" value="1"/>
</dbReference>
<dbReference type="GO" id="GO:0016887">
    <property type="term" value="F:ATP hydrolysis activity"/>
    <property type="evidence" value="ECO:0007669"/>
    <property type="project" value="InterPro"/>
</dbReference>
<dbReference type="EMBL" id="CACRSQ010000010">
    <property type="protein sequence ID" value="VYT40293.1"/>
    <property type="molecule type" value="Genomic_DNA"/>
</dbReference>
<dbReference type="InterPro" id="IPR051782">
    <property type="entry name" value="ABC_Transporter_VariousFunc"/>
</dbReference>
<dbReference type="PANTHER" id="PTHR42939:SF1">
    <property type="entry name" value="ABC TRANSPORTER ATP-BINDING PROTEIN ALBC-RELATED"/>
    <property type="match status" value="1"/>
</dbReference>
<dbReference type="InterPro" id="IPR003593">
    <property type="entry name" value="AAA+_ATPase"/>
</dbReference>
<keyword evidence="5" id="KW-0378">Hydrolase</keyword>
<keyword evidence="2" id="KW-0547">Nucleotide-binding</keyword>
<evidence type="ECO:0000256" key="3">
    <source>
        <dbReference type="ARBA" id="ARBA00022840"/>
    </source>
</evidence>
<sequence>MFPEKSNFFTFQHNLCYNIYKVNLYESYHIGDKGRIVDHLLELKNITQSYNKQVILQDLTLSISQNQSIAFTGHNGCGKSTLLKLLAGLIRPTHGNVLYYGAPLFHYVPERFPKMNLTARQYLRHMGYLDGLSTEDVKTRYKALCEEFFLSDMLDIPIKHLSKGTLQKVSVIQALLKTPDVLILDEPLSGQDTDSQDVFIQKINELRRTGMTILMSCHEQYLIDSISDTVYQIDRKHLSLADSPENAAEKHYILWFDKKEGAEIPDLCTGRIKSCCGKYRIEVKESESNPVIAYMIQEGWLLRRMEDADH</sequence>
<evidence type="ECO:0000313" key="5">
    <source>
        <dbReference type="EMBL" id="VYT40293.1"/>
    </source>
</evidence>
<dbReference type="EC" id="3.6.3.-" evidence="5"/>
<dbReference type="PANTHER" id="PTHR42939">
    <property type="entry name" value="ABC TRANSPORTER ATP-BINDING PROTEIN ALBC-RELATED"/>
    <property type="match status" value="1"/>
</dbReference>
<evidence type="ECO:0000256" key="1">
    <source>
        <dbReference type="ARBA" id="ARBA00022448"/>
    </source>
</evidence>
<proteinExistence type="predicted"/>
<feature type="domain" description="ABC transporter" evidence="4">
    <location>
        <begin position="41"/>
        <end position="260"/>
    </location>
</feature>
<dbReference type="SMART" id="SM00382">
    <property type="entry name" value="AAA"/>
    <property type="match status" value="1"/>
</dbReference>
<dbReference type="Gene3D" id="3.40.50.300">
    <property type="entry name" value="P-loop containing nucleotide triphosphate hydrolases"/>
    <property type="match status" value="1"/>
</dbReference>
<evidence type="ECO:0000259" key="4">
    <source>
        <dbReference type="PROSITE" id="PS50893"/>
    </source>
</evidence>
<protein>
    <submittedName>
        <fullName evidence="5">Zinc import ATP-binding protein ZnuC</fullName>
        <ecNumber evidence="5">3.6.3.-</ecNumber>
    </submittedName>
</protein>
<dbReference type="Pfam" id="PF00005">
    <property type="entry name" value="ABC_tran"/>
    <property type="match status" value="1"/>
</dbReference>
<dbReference type="PROSITE" id="PS50893">
    <property type="entry name" value="ABC_TRANSPORTER_2"/>
    <property type="match status" value="1"/>
</dbReference>
<dbReference type="GO" id="GO:0005524">
    <property type="term" value="F:ATP binding"/>
    <property type="evidence" value="ECO:0007669"/>
    <property type="project" value="UniProtKB-KW"/>
</dbReference>
<name>A0A6N2WDS4_9FIRM</name>
<organism evidence="5">
    <name type="scientific">Anaerostipes caccae</name>
    <dbReference type="NCBI Taxonomy" id="105841"/>
    <lineage>
        <taxon>Bacteria</taxon>
        <taxon>Bacillati</taxon>
        <taxon>Bacillota</taxon>
        <taxon>Clostridia</taxon>
        <taxon>Lachnospirales</taxon>
        <taxon>Lachnospiraceae</taxon>
        <taxon>Anaerostipes</taxon>
    </lineage>
</organism>
<dbReference type="AlphaFoldDB" id="A0A6N2WDS4"/>
<dbReference type="InterPro" id="IPR003439">
    <property type="entry name" value="ABC_transporter-like_ATP-bd"/>
</dbReference>
<keyword evidence="1" id="KW-0813">Transport</keyword>
<gene>
    <name evidence="5" type="primary">znuC_2</name>
    <name evidence="5" type="ORF">ACLFYP115_03253</name>
</gene>